<gene>
    <name evidence="1" type="ORF">LCGC14_1779360</name>
</gene>
<dbReference type="EMBL" id="LAZR01016801">
    <property type="protein sequence ID" value="KKM02938.1"/>
    <property type="molecule type" value="Genomic_DNA"/>
</dbReference>
<reference evidence="1" key="1">
    <citation type="journal article" date="2015" name="Nature">
        <title>Complex archaea that bridge the gap between prokaryotes and eukaryotes.</title>
        <authorList>
            <person name="Spang A."/>
            <person name="Saw J.H."/>
            <person name="Jorgensen S.L."/>
            <person name="Zaremba-Niedzwiedzka K."/>
            <person name="Martijn J."/>
            <person name="Lind A.E."/>
            <person name="van Eijk R."/>
            <person name="Schleper C."/>
            <person name="Guy L."/>
            <person name="Ettema T.J."/>
        </authorList>
    </citation>
    <scope>NUCLEOTIDE SEQUENCE</scope>
</reference>
<evidence type="ECO:0000313" key="1">
    <source>
        <dbReference type="EMBL" id="KKM02938.1"/>
    </source>
</evidence>
<accession>A0A0F9JVJ2</accession>
<comment type="caution">
    <text evidence="1">The sequence shown here is derived from an EMBL/GenBank/DDBJ whole genome shotgun (WGS) entry which is preliminary data.</text>
</comment>
<proteinExistence type="predicted"/>
<sequence>MVSIMDRMVRDLSSHTNLGTNNKLIPALYGYTHSVITNLYRLVYANPIPNLRIDY</sequence>
<organism evidence="1">
    <name type="scientific">marine sediment metagenome</name>
    <dbReference type="NCBI Taxonomy" id="412755"/>
    <lineage>
        <taxon>unclassified sequences</taxon>
        <taxon>metagenomes</taxon>
        <taxon>ecological metagenomes</taxon>
    </lineage>
</organism>
<dbReference type="AlphaFoldDB" id="A0A0F9JVJ2"/>
<name>A0A0F9JVJ2_9ZZZZ</name>
<protein>
    <submittedName>
        <fullName evidence="1">Uncharacterized protein</fullName>
    </submittedName>
</protein>